<dbReference type="GO" id="GO:0030288">
    <property type="term" value="C:outer membrane-bounded periplasmic space"/>
    <property type="evidence" value="ECO:0007669"/>
    <property type="project" value="TreeGrafter"/>
</dbReference>
<dbReference type="PROSITE" id="PS51724">
    <property type="entry name" value="SPOR"/>
    <property type="match status" value="1"/>
</dbReference>
<accession>A0A917EW93</accession>
<dbReference type="InterPro" id="IPR007730">
    <property type="entry name" value="SPOR-like_dom"/>
</dbReference>
<organism evidence="3 4">
    <name type="scientific">Halobacillus andaensis</name>
    <dbReference type="NCBI Taxonomy" id="1176239"/>
    <lineage>
        <taxon>Bacteria</taxon>
        <taxon>Bacillati</taxon>
        <taxon>Bacillota</taxon>
        <taxon>Bacilli</taxon>
        <taxon>Bacillales</taxon>
        <taxon>Bacillaceae</taxon>
        <taxon>Halobacillus</taxon>
    </lineage>
</organism>
<gene>
    <name evidence="3" type="ORF">GCM10010954_11260</name>
</gene>
<dbReference type="Gene3D" id="3.30.70.1070">
    <property type="entry name" value="Sporulation related repeat"/>
    <property type="match status" value="1"/>
</dbReference>
<dbReference type="RefSeq" id="WP_188376464.1">
    <property type="nucleotide sequence ID" value="NZ_BMEL01000001.1"/>
</dbReference>
<dbReference type="SUPFAM" id="SSF110997">
    <property type="entry name" value="Sporulation related repeat"/>
    <property type="match status" value="1"/>
</dbReference>
<reference evidence="3" key="2">
    <citation type="submission" date="2020-09" db="EMBL/GenBank/DDBJ databases">
        <authorList>
            <person name="Sun Q."/>
            <person name="Zhou Y."/>
        </authorList>
    </citation>
    <scope>NUCLEOTIDE SEQUENCE</scope>
    <source>
        <strain evidence="3">CGMCC 1.12153</strain>
    </source>
</reference>
<dbReference type="PANTHER" id="PTHR30404:SF0">
    <property type="entry name" value="N-ACETYLMURAMOYL-L-ALANINE AMIDASE AMIC"/>
    <property type="match status" value="1"/>
</dbReference>
<keyword evidence="1" id="KW-0378">Hydrolase</keyword>
<feature type="domain" description="SPOR" evidence="2">
    <location>
        <begin position="185"/>
        <end position="264"/>
    </location>
</feature>
<dbReference type="SMART" id="SM00646">
    <property type="entry name" value="Ami_3"/>
    <property type="match status" value="1"/>
</dbReference>
<dbReference type="PANTHER" id="PTHR30404">
    <property type="entry name" value="N-ACETYLMURAMOYL-L-ALANINE AMIDASE"/>
    <property type="match status" value="1"/>
</dbReference>
<proteinExistence type="predicted"/>
<sequence>MKTVVIDAGHGGTDTGASFQGSLEKNFNLAIALKVQSHLQQNYEANIVMTRTRDVTLSLNERTQLANDANADFFLSIHNNAAGGQGFESYIFNGTVSIPTRTYQNIIHDKIMNAVRTKYNIRDRGKKRADFHVVRETRMPALLLEVLFVDNASDLSQLRNPAFIEEVSIAIAQGVAEALNLPAKSLPKVLYRVIAGSFNKRDNAEQRVQELARRSIDSFIRTTSISGLVFYRVQAGSFSEKSRANEQIQRLNNAGIRDAFIITDEESADPLPPPPTPVELFTIEGETYLLSHQMDEFVRTVNPNAPMLGAHYVYFGKAYGIRADVAYAQAIHETDYFRFTGVVDAEQNNYAGIGATGPDHKGNSFDTQEDGVHAHIQHLFAYASTKNIPAPFEKVDPRFDLVPRGSAKTWTQLNGKWAVPGTRYGQSILSVYNKNMNHANGQSLSKKKY</sequence>
<dbReference type="CDD" id="cd02696">
    <property type="entry name" value="MurNAc-LAA"/>
    <property type="match status" value="1"/>
</dbReference>
<dbReference type="Gene3D" id="1.10.530.10">
    <property type="match status" value="1"/>
</dbReference>
<dbReference type="Proteomes" id="UP000660110">
    <property type="component" value="Unassembled WGS sequence"/>
</dbReference>
<dbReference type="Pfam" id="PF01832">
    <property type="entry name" value="Glucosaminidase"/>
    <property type="match status" value="1"/>
</dbReference>
<dbReference type="GO" id="GO:0009253">
    <property type="term" value="P:peptidoglycan catabolic process"/>
    <property type="evidence" value="ECO:0007669"/>
    <property type="project" value="InterPro"/>
</dbReference>
<dbReference type="Pfam" id="PF01520">
    <property type="entry name" value="Amidase_3"/>
    <property type="match status" value="1"/>
</dbReference>
<dbReference type="InterPro" id="IPR002508">
    <property type="entry name" value="MurNAc-LAA_cat"/>
</dbReference>
<dbReference type="GO" id="GO:0042834">
    <property type="term" value="F:peptidoglycan binding"/>
    <property type="evidence" value="ECO:0007669"/>
    <property type="project" value="InterPro"/>
</dbReference>
<evidence type="ECO:0000256" key="1">
    <source>
        <dbReference type="ARBA" id="ARBA00022801"/>
    </source>
</evidence>
<dbReference type="Pfam" id="PF05036">
    <property type="entry name" value="SPOR"/>
    <property type="match status" value="1"/>
</dbReference>
<name>A0A917EW93_HALAA</name>
<evidence type="ECO:0000313" key="4">
    <source>
        <dbReference type="Proteomes" id="UP000660110"/>
    </source>
</evidence>
<dbReference type="AlphaFoldDB" id="A0A917EW93"/>
<dbReference type="SUPFAM" id="SSF53187">
    <property type="entry name" value="Zn-dependent exopeptidases"/>
    <property type="match status" value="1"/>
</dbReference>
<comment type="caution">
    <text evidence="3">The sequence shown here is derived from an EMBL/GenBank/DDBJ whole genome shotgun (WGS) entry which is preliminary data.</text>
</comment>
<dbReference type="EMBL" id="BMEL01000001">
    <property type="protein sequence ID" value="GGF14363.1"/>
    <property type="molecule type" value="Genomic_DNA"/>
</dbReference>
<protein>
    <recommendedName>
        <fullName evidence="2">SPOR domain-containing protein</fullName>
    </recommendedName>
</protein>
<dbReference type="InterPro" id="IPR002901">
    <property type="entry name" value="MGlyc_endo_b_GlcNAc-like_dom"/>
</dbReference>
<evidence type="ECO:0000313" key="3">
    <source>
        <dbReference type="EMBL" id="GGF14363.1"/>
    </source>
</evidence>
<dbReference type="InterPro" id="IPR050695">
    <property type="entry name" value="N-acetylmuramoyl_amidase_3"/>
</dbReference>
<dbReference type="InterPro" id="IPR036680">
    <property type="entry name" value="SPOR-like_sf"/>
</dbReference>
<dbReference type="GO" id="GO:0008745">
    <property type="term" value="F:N-acetylmuramoyl-L-alanine amidase activity"/>
    <property type="evidence" value="ECO:0007669"/>
    <property type="project" value="InterPro"/>
</dbReference>
<reference evidence="3" key="1">
    <citation type="journal article" date="2014" name="Int. J. Syst. Evol. Microbiol.">
        <title>Complete genome sequence of Corynebacterium casei LMG S-19264T (=DSM 44701T), isolated from a smear-ripened cheese.</title>
        <authorList>
            <consortium name="US DOE Joint Genome Institute (JGI-PGF)"/>
            <person name="Walter F."/>
            <person name="Albersmeier A."/>
            <person name="Kalinowski J."/>
            <person name="Ruckert C."/>
        </authorList>
    </citation>
    <scope>NUCLEOTIDE SEQUENCE</scope>
    <source>
        <strain evidence="3">CGMCC 1.12153</strain>
    </source>
</reference>
<dbReference type="GO" id="GO:0004040">
    <property type="term" value="F:amidase activity"/>
    <property type="evidence" value="ECO:0007669"/>
    <property type="project" value="InterPro"/>
</dbReference>
<dbReference type="Gene3D" id="3.40.630.40">
    <property type="entry name" value="Zn-dependent exopeptidases"/>
    <property type="match status" value="1"/>
</dbReference>
<evidence type="ECO:0000259" key="2">
    <source>
        <dbReference type="PROSITE" id="PS51724"/>
    </source>
</evidence>
<keyword evidence="4" id="KW-1185">Reference proteome</keyword>